<evidence type="ECO:0000313" key="6">
    <source>
        <dbReference type="Ensembl" id="ENSCATP00000035739.1"/>
    </source>
</evidence>
<organism evidence="6 7">
    <name type="scientific">Cercocebus atys</name>
    <name type="common">Sooty mangabey</name>
    <name type="synonym">Cercocebus torquatus atys</name>
    <dbReference type="NCBI Taxonomy" id="9531"/>
    <lineage>
        <taxon>Eukaryota</taxon>
        <taxon>Metazoa</taxon>
        <taxon>Chordata</taxon>
        <taxon>Craniata</taxon>
        <taxon>Vertebrata</taxon>
        <taxon>Euteleostomi</taxon>
        <taxon>Mammalia</taxon>
        <taxon>Eutheria</taxon>
        <taxon>Euarchontoglires</taxon>
        <taxon>Primates</taxon>
        <taxon>Haplorrhini</taxon>
        <taxon>Catarrhini</taxon>
        <taxon>Cercopithecidae</taxon>
        <taxon>Cercopithecinae</taxon>
        <taxon>Cercocebus</taxon>
    </lineage>
</organism>
<dbReference type="PANTHER" id="PTHR12479">
    <property type="entry name" value="LYSOSOMAL-ASSOCIATED TRANSMEMBRANE PROTEIN"/>
    <property type="match status" value="1"/>
</dbReference>
<evidence type="ECO:0000256" key="3">
    <source>
        <dbReference type="ARBA" id="ARBA00022989"/>
    </source>
</evidence>
<reference evidence="6" key="2">
    <citation type="submission" date="2025-09" db="UniProtKB">
        <authorList>
            <consortium name="Ensembl"/>
        </authorList>
    </citation>
    <scope>IDENTIFICATION</scope>
</reference>
<dbReference type="InterPro" id="IPR051115">
    <property type="entry name" value="LAPTM_transporter"/>
</dbReference>
<comment type="subcellular location">
    <subcellularLocation>
        <location evidence="1">Endomembrane system</location>
        <topology evidence="1">Multi-pass membrane protein</topology>
    </subcellularLocation>
</comment>
<feature type="transmembrane region" description="Helical" evidence="5">
    <location>
        <begin position="38"/>
        <end position="55"/>
    </location>
</feature>
<proteinExistence type="predicted"/>
<keyword evidence="7" id="KW-1185">Reference proteome</keyword>
<protein>
    <recommendedName>
        <fullName evidence="8">Lysosomal-associated transmembrane protein 4B</fullName>
    </recommendedName>
</protein>
<evidence type="ECO:0000256" key="4">
    <source>
        <dbReference type="ARBA" id="ARBA00023136"/>
    </source>
</evidence>
<keyword evidence="2 5" id="KW-0812">Transmembrane</keyword>
<evidence type="ECO:0000256" key="2">
    <source>
        <dbReference type="ARBA" id="ARBA00022692"/>
    </source>
</evidence>
<keyword evidence="4 5" id="KW-0472">Membrane</keyword>
<evidence type="ECO:0008006" key="8">
    <source>
        <dbReference type="Google" id="ProtNLM"/>
    </source>
</evidence>
<dbReference type="Proteomes" id="UP000233060">
    <property type="component" value="Unassembled WGS sequence"/>
</dbReference>
<dbReference type="GO" id="GO:0012505">
    <property type="term" value="C:endomembrane system"/>
    <property type="evidence" value="ECO:0007669"/>
    <property type="project" value="UniProtKB-SubCell"/>
</dbReference>
<accession>A0A2K5NE59</accession>
<evidence type="ECO:0000313" key="7">
    <source>
        <dbReference type="Proteomes" id="UP000233060"/>
    </source>
</evidence>
<feature type="transmembrane region" description="Helical" evidence="5">
    <location>
        <begin position="67"/>
        <end position="87"/>
    </location>
</feature>
<evidence type="ECO:0000256" key="1">
    <source>
        <dbReference type="ARBA" id="ARBA00004127"/>
    </source>
</evidence>
<evidence type="ECO:0000256" key="5">
    <source>
        <dbReference type="SAM" id="Phobius"/>
    </source>
</evidence>
<dbReference type="AlphaFoldDB" id="A0A2K5NE59"/>
<dbReference type="GeneTree" id="ENSGT00940000153446"/>
<name>A0A2K5NE59_CERAT</name>
<reference evidence="6" key="1">
    <citation type="submission" date="2025-08" db="UniProtKB">
        <authorList>
            <consortium name="Ensembl"/>
        </authorList>
    </citation>
    <scope>IDENTIFICATION</scope>
</reference>
<keyword evidence="3 5" id="KW-1133">Transmembrane helix</keyword>
<sequence length="136" mass="15561">MKLTEFINCRAPVAPWMRFYSNSCCLCRHVGAGTIQLGVWYLIINAVVLLILLSARSELGGDFDDANMCIAIVIYLLMILICTMANYEAYRQHATWIIPFFYYQIFDFSLNTLVAITVNTYDNCLLIFPAEMMSCQ</sequence>
<dbReference type="Ensembl" id="ENSCATT00000060024.1">
    <property type="protein sequence ID" value="ENSCATP00000035739.1"/>
    <property type="gene ID" value="ENSCATG00000040711.1"/>
</dbReference>
<dbReference type="GO" id="GO:0005765">
    <property type="term" value="C:lysosomal membrane"/>
    <property type="evidence" value="ECO:0007669"/>
    <property type="project" value="TreeGrafter"/>
</dbReference>
<dbReference type="PANTHER" id="PTHR12479:SF6">
    <property type="entry name" value="LYSOSOMAL-ASSOCIATED TRANSMEMBRANE PROTEIN 4B"/>
    <property type="match status" value="1"/>
</dbReference>